<dbReference type="Proteomes" id="UP000076848">
    <property type="component" value="Unassembled WGS sequence"/>
</dbReference>
<feature type="domain" description="PPM-type phosphatase" evidence="1">
    <location>
        <begin position="15"/>
        <end position="236"/>
    </location>
</feature>
<dbReference type="InterPro" id="IPR001932">
    <property type="entry name" value="PPM-type_phosphatase-like_dom"/>
</dbReference>
<dbReference type="Pfam" id="PF13672">
    <property type="entry name" value="PP2C_2"/>
    <property type="match status" value="1"/>
</dbReference>
<dbReference type="EMBL" id="FKIF01000006">
    <property type="protein sequence ID" value="SAI69495.1"/>
    <property type="molecule type" value="Genomic_DNA"/>
</dbReference>
<evidence type="ECO:0000313" key="2">
    <source>
        <dbReference type="EMBL" id="SAI69495.1"/>
    </source>
</evidence>
<dbReference type="SUPFAM" id="SSF81606">
    <property type="entry name" value="PP2C-like"/>
    <property type="match status" value="1"/>
</dbReference>
<dbReference type="OrthoDB" id="9805674at2"/>
<accession>A0A157SGD6</accession>
<evidence type="ECO:0000259" key="1">
    <source>
        <dbReference type="Pfam" id="PF13672"/>
    </source>
</evidence>
<dbReference type="RefSeq" id="WP_066127467.1">
    <property type="nucleotide sequence ID" value="NZ_FKIF01000006.1"/>
</dbReference>
<dbReference type="AlphaFoldDB" id="A0A157SGD6"/>
<organism evidence="2 3">
    <name type="scientific">Bordetella ansorpii</name>
    <dbReference type="NCBI Taxonomy" id="288768"/>
    <lineage>
        <taxon>Bacteria</taxon>
        <taxon>Pseudomonadati</taxon>
        <taxon>Pseudomonadota</taxon>
        <taxon>Betaproteobacteria</taxon>
        <taxon>Burkholderiales</taxon>
        <taxon>Alcaligenaceae</taxon>
        <taxon>Bordetella</taxon>
    </lineage>
</organism>
<name>A0A157SGD6_9BORD</name>
<evidence type="ECO:0000313" key="3">
    <source>
        <dbReference type="Proteomes" id="UP000076848"/>
    </source>
</evidence>
<gene>
    <name evidence="2" type="ORF">SAMEA3906486_02529</name>
</gene>
<dbReference type="InterPro" id="IPR036457">
    <property type="entry name" value="PPM-type-like_dom_sf"/>
</dbReference>
<proteinExistence type="predicted"/>
<dbReference type="STRING" id="288768.SAMEA3906486_02529"/>
<keyword evidence="3" id="KW-1185">Reference proteome</keyword>
<sequence length="269" mass="29384">MAPELWRTIATSVAGTSHAKNQTPCQDAHLWTLIEGPEDVLVLAASDGAGSASHSEEGSKLACQELVARFRCFVESGKALASLERNTVQSWLEEIAALIKAEAQSRQLASRDFACTLLAAAISPTHAAYVQIGDGAIVVRSGELEWAYVFWPQHGEYINTTVFLTDPTALKNFQFECAEDEVKELAVFTDGLEALLLHYASQTVHSPFFNAMFPALRALPESGHSIPLSMKLAEYLESPAICSRTDDDKTLLLASRWQTQQQPDACCPK</sequence>
<dbReference type="Gene3D" id="3.60.40.10">
    <property type="entry name" value="PPM-type phosphatase domain"/>
    <property type="match status" value="1"/>
</dbReference>
<reference evidence="2 3" key="1">
    <citation type="submission" date="2016-04" db="EMBL/GenBank/DDBJ databases">
        <authorList>
            <consortium name="Pathogen Informatics"/>
        </authorList>
    </citation>
    <scope>NUCLEOTIDE SEQUENCE [LARGE SCALE GENOMIC DNA]</scope>
    <source>
        <strain evidence="2 3">H050680373</strain>
    </source>
</reference>
<protein>
    <recommendedName>
        <fullName evidence="1">PPM-type phosphatase domain-containing protein</fullName>
    </recommendedName>
</protein>